<dbReference type="Gene3D" id="3.80.10.10">
    <property type="entry name" value="Ribonuclease Inhibitor"/>
    <property type="match status" value="1"/>
</dbReference>
<dbReference type="PANTHER" id="PTHR27004:SF428">
    <property type="entry name" value="OS01G0160600 PROTEIN"/>
    <property type="match status" value="1"/>
</dbReference>
<keyword evidence="5" id="KW-0812">Transmembrane</keyword>
<dbReference type="GO" id="GO:0005886">
    <property type="term" value="C:plasma membrane"/>
    <property type="evidence" value="ECO:0007669"/>
    <property type="project" value="UniProtKB-SubCell"/>
</dbReference>
<name>A0AAD4W1W3_PRUDU</name>
<dbReference type="InterPro" id="IPR001611">
    <property type="entry name" value="Leu-rich_rpt"/>
</dbReference>
<dbReference type="SMART" id="SM00369">
    <property type="entry name" value="LRR_TYP"/>
    <property type="match status" value="3"/>
</dbReference>
<dbReference type="InterPro" id="IPR032675">
    <property type="entry name" value="LRR_dom_sf"/>
</dbReference>
<sequence length="194" mass="22679">MDLSHNQFSGLLPRKYFENLMGMIHVRDNGLKYMDHGYYQDTAMVVIKGSYFQLETILVMFTTIDFSNSIFVRDIPTVIGKLKSLKGLNFSHNQLTSYIPRSFGNLTNLEWLDISTNRLVGEIPRELADLAMLAKLNLSENRLVAMASNLIHLRTIHTMEIWDCVDFHFSELASMMWYIHCHQHPFSKKMIWRM</sequence>
<gene>
    <name evidence="11" type="ORF">L3X38_024199</name>
</gene>
<evidence type="ECO:0000256" key="9">
    <source>
        <dbReference type="ARBA" id="ARBA00023170"/>
    </source>
</evidence>
<keyword evidence="12" id="KW-1185">Reference proteome</keyword>
<evidence type="ECO:0000313" key="11">
    <source>
        <dbReference type="EMBL" id="KAI5334066.1"/>
    </source>
</evidence>
<comment type="similarity">
    <text evidence="2">Belongs to the RLP family.</text>
</comment>
<evidence type="ECO:0000256" key="1">
    <source>
        <dbReference type="ARBA" id="ARBA00004251"/>
    </source>
</evidence>
<proteinExistence type="inferred from homology"/>
<protein>
    <recommendedName>
        <fullName evidence="13">Disease resistance family protein / LRR family protein</fullName>
    </recommendedName>
</protein>
<keyword evidence="4" id="KW-0433">Leucine-rich repeat</keyword>
<dbReference type="AlphaFoldDB" id="A0AAD4W1W3"/>
<dbReference type="FunFam" id="3.80.10.10:FF:000383">
    <property type="entry name" value="Leucine-rich repeat receptor protein kinase EMS1"/>
    <property type="match status" value="1"/>
</dbReference>
<evidence type="ECO:0000256" key="6">
    <source>
        <dbReference type="ARBA" id="ARBA00022737"/>
    </source>
</evidence>
<accession>A0AAD4W1W3</accession>
<evidence type="ECO:0000256" key="2">
    <source>
        <dbReference type="ARBA" id="ARBA00009592"/>
    </source>
</evidence>
<organism evidence="11 12">
    <name type="scientific">Prunus dulcis</name>
    <name type="common">Almond</name>
    <name type="synonym">Amygdalus dulcis</name>
    <dbReference type="NCBI Taxonomy" id="3755"/>
    <lineage>
        <taxon>Eukaryota</taxon>
        <taxon>Viridiplantae</taxon>
        <taxon>Streptophyta</taxon>
        <taxon>Embryophyta</taxon>
        <taxon>Tracheophyta</taxon>
        <taxon>Spermatophyta</taxon>
        <taxon>Magnoliopsida</taxon>
        <taxon>eudicotyledons</taxon>
        <taxon>Gunneridae</taxon>
        <taxon>Pentapetalae</taxon>
        <taxon>rosids</taxon>
        <taxon>fabids</taxon>
        <taxon>Rosales</taxon>
        <taxon>Rosaceae</taxon>
        <taxon>Amygdaloideae</taxon>
        <taxon>Amygdaleae</taxon>
        <taxon>Prunus</taxon>
    </lineage>
</organism>
<keyword evidence="7" id="KW-1133">Transmembrane helix</keyword>
<keyword evidence="8" id="KW-0472">Membrane</keyword>
<dbReference type="Proteomes" id="UP001054821">
    <property type="component" value="Chromosome 4"/>
</dbReference>
<evidence type="ECO:0000256" key="5">
    <source>
        <dbReference type="ARBA" id="ARBA00022692"/>
    </source>
</evidence>
<evidence type="ECO:0000256" key="8">
    <source>
        <dbReference type="ARBA" id="ARBA00023136"/>
    </source>
</evidence>
<evidence type="ECO:0008006" key="13">
    <source>
        <dbReference type="Google" id="ProtNLM"/>
    </source>
</evidence>
<dbReference type="PANTHER" id="PTHR27004">
    <property type="entry name" value="RECEPTOR-LIKE PROTEIN 12 ISOFORM X1"/>
    <property type="match status" value="1"/>
</dbReference>
<dbReference type="InterPro" id="IPR003591">
    <property type="entry name" value="Leu-rich_rpt_typical-subtyp"/>
</dbReference>
<dbReference type="Pfam" id="PF13855">
    <property type="entry name" value="LRR_8"/>
    <property type="match status" value="1"/>
</dbReference>
<keyword evidence="9" id="KW-0675">Receptor</keyword>
<dbReference type="SUPFAM" id="SSF52058">
    <property type="entry name" value="L domain-like"/>
    <property type="match status" value="1"/>
</dbReference>
<reference evidence="11 12" key="1">
    <citation type="journal article" date="2022" name="G3 (Bethesda)">
        <title>Whole-genome sequence and methylome profiling of the almond [Prunus dulcis (Mill.) D.A. Webb] cultivar 'Nonpareil'.</title>
        <authorList>
            <person name="D'Amico-Willman K.M."/>
            <person name="Ouma W.Z."/>
            <person name="Meulia T."/>
            <person name="Sideli G.M."/>
            <person name="Gradziel T.M."/>
            <person name="Fresnedo-Ramirez J."/>
        </authorList>
    </citation>
    <scope>NUCLEOTIDE SEQUENCE [LARGE SCALE GENOMIC DNA]</scope>
    <source>
        <tissue evidence="11">Leaf</tissue>
    </source>
</reference>
<evidence type="ECO:0000256" key="7">
    <source>
        <dbReference type="ARBA" id="ARBA00022989"/>
    </source>
</evidence>
<evidence type="ECO:0000313" key="12">
    <source>
        <dbReference type="Proteomes" id="UP001054821"/>
    </source>
</evidence>
<evidence type="ECO:0000256" key="4">
    <source>
        <dbReference type="ARBA" id="ARBA00022614"/>
    </source>
</evidence>
<keyword evidence="10" id="KW-0325">Glycoprotein</keyword>
<comment type="subcellular location">
    <subcellularLocation>
        <location evidence="1">Cell membrane</location>
        <topology evidence="1">Single-pass type I membrane protein</topology>
    </subcellularLocation>
</comment>
<keyword evidence="3" id="KW-1003">Cell membrane</keyword>
<keyword evidence="6" id="KW-0677">Repeat</keyword>
<evidence type="ECO:0000256" key="10">
    <source>
        <dbReference type="ARBA" id="ARBA00023180"/>
    </source>
</evidence>
<evidence type="ECO:0000256" key="3">
    <source>
        <dbReference type="ARBA" id="ARBA00022475"/>
    </source>
</evidence>
<dbReference type="EMBL" id="JAJFAZ020000004">
    <property type="protein sequence ID" value="KAI5334066.1"/>
    <property type="molecule type" value="Genomic_DNA"/>
</dbReference>
<comment type="caution">
    <text evidence="11">The sequence shown here is derived from an EMBL/GenBank/DDBJ whole genome shotgun (WGS) entry which is preliminary data.</text>
</comment>